<reference evidence="2" key="1">
    <citation type="submission" date="2022-01" db="EMBL/GenBank/DDBJ databases">
        <title>Genome Sequence Resource for Two Populations of Ditylenchus destructor, the Migratory Endoparasitic Phytonematode.</title>
        <authorList>
            <person name="Zhang H."/>
            <person name="Lin R."/>
            <person name="Xie B."/>
        </authorList>
    </citation>
    <scope>NUCLEOTIDE SEQUENCE</scope>
    <source>
        <strain evidence="2">BazhouSP</strain>
    </source>
</reference>
<evidence type="ECO:0000313" key="3">
    <source>
        <dbReference type="Proteomes" id="UP001201812"/>
    </source>
</evidence>
<protein>
    <submittedName>
        <fullName evidence="2">Uncharacterized protein</fullName>
    </submittedName>
</protein>
<dbReference type="Gene3D" id="3.40.33.10">
    <property type="entry name" value="CAP"/>
    <property type="match status" value="1"/>
</dbReference>
<organism evidence="2 3">
    <name type="scientific">Ditylenchus destructor</name>
    <dbReference type="NCBI Taxonomy" id="166010"/>
    <lineage>
        <taxon>Eukaryota</taxon>
        <taxon>Metazoa</taxon>
        <taxon>Ecdysozoa</taxon>
        <taxon>Nematoda</taxon>
        <taxon>Chromadorea</taxon>
        <taxon>Rhabditida</taxon>
        <taxon>Tylenchina</taxon>
        <taxon>Tylenchomorpha</taxon>
        <taxon>Sphaerularioidea</taxon>
        <taxon>Anguinidae</taxon>
        <taxon>Anguininae</taxon>
        <taxon>Ditylenchus</taxon>
    </lineage>
</organism>
<sequence length="599" mass="67909">MHITRLLFLVFVIGEVLSDTTENPFKPTLDDIPALVHTPGPWNLSLSEDITKEEPLHFINHFRQELLKLPPLKWDSTLIPAISDDDSSPPKNVTVIFPNEAIINNRQKLFYYVIGNAWNHIATNCLHCADPTKCLVKSDCNESIDIFYDTAQNIGCSIILRKKLPSESPHLLAKLNCKTNPVPSVSHIVIPVANPTTPPNATTTTNGTTPSSQFLNPFLSMEDSEDLSSLDSTSMDSIERLDNNRYNREEYGNYHTANQEWPSLDRRQSKHHHKDKLYSDPSFVAHSEHAPMDYQFPPLHGFSDFDGKHWRTPQINTPMVDVVNTTFNSADTTPINIASTVLPQASSSQQSQNTTAYTQKKRKVIQVPLSRDHFERLISINNEEGQELIQSINISRGAVQKHRLTLPTAKSMSLLTWSDTLAQQAFQKMTDKKTHHYIEVIDLQFIEILPDFASRPRSLKFKDMAIELDLQNLLMWLVKQYFRKFASSGLRCTRNNCRARCRRGHEKQCYAFELIHDNAEEIGCAVKFHKEGGPILHADMSCVLGNVQENEGIVVYKVGDACSGCTHACDKNLRLCLTERQMQNRQDSVKDKTQASNTN</sequence>
<comment type="caution">
    <text evidence="2">The sequence shown here is derived from an EMBL/GenBank/DDBJ whole genome shotgun (WGS) entry which is preliminary data.</text>
</comment>
<feature type="signal peptide" evidence="1">
    <location>
        <begin position="1"/>
        <end position="18"/>
    </location>
</feature>
<dbReference type="SUPFAM" id="SSF55797">
    <property type="entry name" value="PR-1-like"/>
    <property type="match status" value="1"/>
</dbReference>
<keyword evidence="3" id="KW-1185">Reference proteome</keyword>
<feature type="chain" id="PRO_5042264753" evidence="1">
    <location>
        <begin position="19"/>
        <end position="599"/>
    </location>
</feature>
<dbReference type="Proteomes" id="UP001201812">
    <property type="component" value="Unassembled WGS sequence"/>
</dbReference>
<dbReference type="AlphaFoldDB" id="A0AAD4RDA2"/>
<accession>A0AAD4RDA2</accession>
<evidence type="ECO:0000256" key="1">
    <source>
        <dbReference type="SAM" id="SignalP"/>
    </source>
</evidence>
<proteinExistence type="predicted"/>
<evidence type="ECO:0000313" key="2">
    <source>
        <dbReference type="EMBL" id="KAI1728617.1"/>
    </source>
</evidence>
<gene>
    <name evidence="2" type="ORF">DdX_00812</name>
</gene>
<dbReference type="InterPro" id="IPR035940">
    <property type="entry name" value="CAP_sf"/>
</dbReference>
<name>A0AAD4RDA2_9BILA</name>
<dbReference type="EMBL" id="JAKKPZ010000001">
    <property type="protein sequence ID" value="KAI1728617.1"/>
    <property type="molecule type" value="Genomic_DNA"/>
</dbReference>
<keyword evidence="1" id="KW-0732">Signal</keyword>